<dbReference type="AlphaFoldDB" id="A0A1V9ZW62"/>
<dbReference type="PROSITE" id="PS50006">
    <property type="entry name" value="FHA_DOMAIN"/>
    <property type="match status" value="1"/>
</dbReference>
<dbReference type="EMBL" id="JNBS01001200">
    <property type="protein sequence ID" value="OQS02191.1"/>
    <property type="molecule type" value="Genomic_DNA"/>
</dbReference>
<evidence type="ECO:0000256" key="1">
    <source>
        <dbReference type="SAM" id="MobiDB-lite"/>
    </source>
</evidence>
<dbReference type="SUPFAM" id="SSF49879">
    <property type="entry name" value="SMAD/FHA domain"/>
    <property type="match status" value="1"/>
</dbReference>
<reference evidence="3 4" key="1">
    <citation type="journal article" date="2014" name="Genome Biol. Evol.">
        <title>The secreted proteins of Achlya hypogyna and Thraustotheca clavata identify the ancestral oomycete secretome and reveal gene acquisitions by horizontal gene transfer.</title>
        <authorList>
            <person name="Misner I."/>
            <person name="Blouin N."/>
            <person name="Leonard G."/>
            <person name="Richards T.A."/>
            <person name="Lane C.E."/>
        </authorList>
    </citation>
    <scope>NUCLEOTIDE SEQUENCE [LARGE SCALE GENOMIC DNA]</scope>
    <source>
        <strain evidence="3 4">ATCC 34112</strain>
    </source>
</reference>
<keyword evidence="4" id="KW-1185">Reference proteome</keyword>
<accession>A0A1V9ZW62</accession>
<dbReference type="STRING" id="74557.A0A1V9ZW62"/>
<dbReference type="InterPro" id="IPR000253">
    <property type="entry name" value="FHA_dom"/>
</dbReference>
<dbReference type="CDD" id="cd00060">
    <property type="entry name" value="FHA"/>
    <property type="match status" value="1"/>
</dbReference>
<dbReference type="SMART" id="SM00240">
    <property type="entry name" value="FHA"/>
    <property type="match status" value="1"/>
</dbReference>
<name>A0A1V9ZW62_9STRA</name>
<proteinExistence type="predicted"/>
<organism evidence="3 4">
    <name type="scientific">Thraustotheca clavata</name>
    <dbReference type="NCBI Taxonomy" id="74557"/>
    <lineage>
        <taxon>Eukaryota</taxon>
        <taxon>Sar</taxon>
        <taxon>Stramenopiles</taxon>
        <taxon>Oomycota</taxon>
        <taxon>Saprolegniomycetes</taxon>
        <taxon>Saprolegniales</taxon>
        <taxon>Achlyaceae</taxon>
        <taxon>Thraustotheca</taxon>
    </lineage>
</organism>
<gene>
    <name evidence="3" type="ORF">THRCLA_05411</name>
</gene>
<dbReference type="Pfam" id="PF00498">
    <property type="entry name" value="FHA"/>
    <property type="match status" value="1"/>
</dbReference>
<evidence type="ECO:0000313" key="3">
    <source>
        <dbReference type="EMBL" id="OQS02191.1"/>
    </source>
</evidence>
<comment type="caution">
    <text evidence="3">The sequence shown here is derived from an EMBL/GenBank/DDBJ whole genome shotgun (WGS) entry which is preliminary data.</text>
</comment>
<dbReference type="OrthoDB" id="59240at2759"/>
<dbReference type="Proteomes" id="UP000243217">
    <property type="component" value="Unassembled WGS sequence"/>
</dbReference>
<dbReference type="InterPro" id="IPR008984">
    <property type="entry name" value="SMAD_FHA_dom_sf"/>
</dbReference>
<dbReference type="Gene3D" id="2.60.200.20">
    <property type="match status" value="1"/>
</dbReference>
<feature type="domain" description="FHA" evidence="2">
    <location>
        <begin position="201"/>
        <end position="245"/>
    </location>
</feature>
<protein>
    <recommendedName>
        <fullName evidence="2">FHA domain-containing protein</fullName>
    </recommendedName>
</protein>
<feature type="non-terminal residue" evidence="3">
    <location>
        <position position="296"/>
    </location>
</feature>
<evidence type="ECO:0000259" key="2">
    <source>
        <dbReference type="PROSITE" id="PS50006"/>
    </source>
</evidence>
<evidence type="ECO:0000313" key="4">
    <source>
        <dbReference type="Proteomes" id="UP000243217"/>
    </source>
</evidence>
<sequence length="296" mass="32758">MMPAMVTAPTTKDPTNKRRSSTLKLQPRVQISSMSKAFFLPQRHSGISRVLSDKQIKDDAQCLEKIVLKMTMQTEEDLVTSFVIPQGSNEAGIGKRPINTVCIPADKYMCDVNHAIVEHYDNGGFYITNGNDGKNDTYVRLFPLDSKDPSTRTQWPLSVGCQFRAGKSDFIVTEIAPTALCLHIVSGKLAGSVYTIDTDGATIGRSADNTIHMGDGELSRRHASIWYNNGNYYLVDVGSTNGTFMKLCGAYGAPFRLEIGDHLLLSQTCLTVSRFDYGINDDMGYRKHMEDAHTLI</sequence>
<feature type="region of interest" description="Disordered" evidence="1">
    <location>
        <begin position="1"/>
        <end position="23"/>
    </location>
</feature>